<dbReference type="GO" id="GO:0008483">
    <property type="term" value="F:transaminase activity"/>
    <property type="evidence" value="ECO:0007669"/>
    <property type="project" value="UniProtKB-KW"/>
</dbReference>
<dbReference type="NCBIfam" id="NF001567">
    <property type="entry name" value="PRK00389.1"/>
    <property type="match status" value="1"/>
</dbReference>
<dbReference type="PANTHER" id="PTHR43757:SF2">
    <property type="entry name" value="AMINOMETHYLTRANSFERASE, MITOCHONDRIAL"/>
    <property type="match status" value="1"/>
</dbReference>
<keyword evidence="8" id="KW-0496">Mitochondrion</keyword>
<dbReference type="FunFam" id="3.30.70.1400:FF:000001">
    <property type="entry name" value="Aminomethyltransferase"/>
    <property type="match status" value="1"/>
</dbReference>
<dbReference type="GO" id="GO:0005960">
    <property type="term" value="C:glycine cleavage complex"/>
    <property type="evidence" value="ECO:0007669"/>
    <property type="project" value="InterPro"/>
</dbReference>
<feature type="domain" description="Aminomethyltransferase C-terminal" evidence="10">
    <location>
        <begin position="376"/>
        <end position="460"/>
    </location>
</feature>
<feature type="binding site" evidence="7">
    <location>
        <position position="281"/>
    </location>
    <ligand>
        <name>substrate</name>
    </ligand>
</feature>
<dbReference type="EMBL" id="JANCYW010000014">
    <property type="protein sequence ID" value="KAK4537843.1"/>
    <property type="molecule type" value="Genomic_DNA"/>
</dbReference>
<proteinExistence type="inferred from homology"/>
<comment type="function">
    <text evidence="8">The glycine cleavage system catalyzes the degradation of glycine.</text>
</comment>
<evidence type="ECO:0000256" key="8">
    <source>
        <dbReference type="RuleBase" id="RU003981"/>
    </source>
</evidence>
<dbReference type="Gene3D" id="4.10.1250.10">
    <property type="entry name" value="Aminomethyltransferase fragment"/>
    <property type="match status" value="1"/>
</dbReference>
<evidence type="ECO:0000256" key="5">
    <source>
        <dbReference type="ARBA" id="ARBA00031395"/>
    </source>
</evidence>
<organism evidence="11 12">
    <name type="scientific">Cyanidium caldarium</name>
    <name type="common">Red alga</name>
    <dbReference type="NCBI Taxonomy" id="2771"/>
    <lineage>
        <taxon>Eukaryota</taxon>
        <taxon>Rhodophyta</taxon>
        <taxon>Bangiophyceae</taxon>
        <taxon>Cyanidiales</taxon>
        <taxon>Cyanidiaceae</taxon>
        <taxon>Cyanidium</taxon>
    </lineage>
</organism>
<keyword evidence="4 8" id="KW-0808">Transferase</keyword>
<protein>
    <recommendedName>
        <fullName evidence="2 8">Aminomethyltransferase</fullName>
        <ecNumber evidence="2 8">2.1.2.10</ecNumber>
    </recommendedName>
    <alternativeName>
        <fullName evidence="5 8">Glycine cleavage system T protein</fullName>
    </alternativeName>
</protein>
<comment type="similarity">
    <text evidence="1 8">Belongs to the GcvT family.</text>
</comment>
<dbReference type="SUPFAM" id="SSF101790">
    <property type="entry name" value="Aminomethyltransferase beta-barrel domain"/>
    <property type="match status" value="1"/>
</dbReference>
<evidence type="ECO:0000313" key="12">
    <source>
        <dbReference type="Proteomes" id="UP001301350"/>
    </source>
</evidence>
<dbReference type="Pfam" id="PF01571">
    <property type="entry name" value="GCV_T"/>
    <property type="match status" value="1"/>
</dbReference>
<keyword evidence="3 8" id="KW-0032">Aminotransferase</keyword>
<sequence>MNSGTPRVITHHHQRIWYSLSRLFHTPLTGTAKTLAISTRSRFSAARLLSTASGTEPSAAPAPAEDSLKKTALYDKHVERGGRMVPFAGHWLPLMYTGPHGGIKAEHLHVRRSAGVFDVSHMGQVRVYGKDRVRFLERLVVADVAALGAGHATLSLLTTEHGGIIDDTIVTNLGRDAGGRECLGMVINGACVDKDMAHMQQQAELARREQSLDVELQLLGDRSLLALQGPQAMTVLQRLLPASAVDLKQVPFMTAVSTRPPSFTHDALISRCGYTGEDGFEVSVHNADAPAFFEALLDHTEVVPCGLGARDSLRLEAGLCLYGNDIDENKTPVQAALTWTVAKSRRNPNADPGRVSFLGAEMILREVADPSLVPQRRVGFTLEGGPPARGHEPIFAAEGDGSPGEGKAVGEVTSGGFSPSLNTAIGMGYVAKAFSKAGTPIYVLVRGKKVPGKVAKMPLVPTHYYKP</sequence>
<dbReference type="PIRSF" id="PIRSF006487">
    <property type="entry name" value="GcvT"/>
    <property type="match status" value="1"/>
</dbReference>
<keyword evidence="8" id="KW-0809">Transit peptide</keyword>
<dbReference type="Gene3D" id="3.30.1360.120">
    <property type="entry name" value="Probable tRNA modification gtpase trme, domain 1"/>
    <property type="match status" value="1"/>
</dbReference>
<comment type="catalytic activity">
    <reaction evidence="6 8">
        <text>N(6)-[(R)-S(8)-aminomethyldihydrolipoyl]-L-lysyl-[protein] + (6S)-5,6,7,8-tetrahydrofolate = N(6)-[(R)-dihydrolipoyl]-L-lysyl-[protein] + (6R)-5,10-methylene-5,6,7,8-tetrahydrofolate + NH4(+)</text>
        <dbReference type="Rhea" id="RHEA:16945"/>
        <dbReference type="Rhea" id="RHEA-COMP:10475"/>
        <dbReference type="Rhea" id="RHEA-COMP:10492"/>
        <dbReference type="ChEBI" id="CHEBI:15636"/>
        <dbReference type="ChEBI" id="CHEBI:28938"/>
        <dbReference type="ChEBI" id="CHEBI:57453"/>
        <dbReference type="ChEBI" id="CHEBI:83100"/>
        <dbReference type="ChEBI" id="CHEBI:83143"/>
        <dbReference type="EC" id="2.1.2.10"/>
    </reaction>
</comment>
<dbReference type="InterPro" id="IPR006223">
    <property type="entry name" value="GcvT"/>
</dbReference>
<comment type="caution">
    <text evidence="11">The sequence shown here is derived from an EMBL/GenBank/DDBJ whole genome shotgun (WGS) entry which is preliminary data.</text>
</comment>
<name>A0AAV9J1E1_CYACA</name>
<dbReference type="Gene3D" id="2.40.30.110">
    <property type="entry name" value="Aminomethyltransferase beta-barrel domains"/>
    <property type="match status" value="1"/>
</dbReference>
<dbReference type="InterPro" id="IPR013977">
    <property type="entry name" value="GcvT_C"/>
</dbReference>
<gene>
    <name evidence="11" type="ORF">CDCA_CDCA14G3868</name>
</gene>
<keyword evidence="12" id="KW-1185">Reference proteome</keyword>
<dbReference type="GO" id="GO:0006546">
    <property type="term" value="P:glycine catabolic process"/>
    <property type="evidence" value="ECO:0007669"/>
    <property type="project" value="InterPro"/>
</dbReference>
<comment type="subunit">
    <text evidence="8">The glycine cleavage system is composed of four proteins: P, T, L and H.</text>
</comment>
<evidence type="ECO:0000256" key="7">
    <source>
        <dbReference type="PIRSR" id="PIRSR006487-1"/>
    </source>
</evidence>
<dbReference type="InterPro" id="IPR027266">
    <property type="entry name" value="TrmE/GcvT-like"/>
</dbReference>
<dbReference type="InterPro" id="IPR006222">
    <property type="entry name" value="GCVT_N"/>
</dbReference>
<dbReference type="Proteomes" id="UP001301350">
    <property type="component" value="Unassembled WGS sequence"/>
</dbReference>
<dbReference type="AlphaFoldDB" id="A0AAV9J1E1"/>
<dbReference type="GO" id="GO:0004047">
    <property type="term" value="F:aminomethyltransferase activity"/>
    <property type="evidence" value="ECO:0007669"/>
    <property type="project" value="UniProtKB-EC"/>
</dbReference>
<comment type="subcellular location">
    <subcellularLocation>
        <location evidence="8">Mitochondrion</location>
    </subcellularLocation>
</comment>
<dbReference type="Pfam" id="PF08669">
    <property type="entry name" value="GCV_T_C"/>
    <property type="match status" value="1"/>
</dbReference>
<dbReference type="InterPro" id="IPR029043">
    <property type="entry name" value="GcvT/YgfZ_C"/>
</dbReference>
<evidence type="ECO:0000256" key="6">
    <source>
        <dbReference type="ARBA" id="ARBA00047665"/>
    </source>
</evidence>
<dbReference type="GO" id="GO:0005739">
    <property type="term" value="C:mitochondrion"/>
    <property type="evidence" value="ECO:0007669"/>
    <property type="project" value="UniProtKB-SubCell"/>
</dbReference>
<dbReference type="InterPro" id="IPR028896">
    <property type="entry name" value="GcvT/YgfZ/DmdA"/>
</dbReference>
<evidence type="ECO:0000256" key="3">
    <source>
        <dbReference type="ARBA" id="ARBA00022576"/>
    </source>
</evidence>
<dbReference type="Gene3D" id="3.30.70.1400">
    <property type="entry name" value="Aminomethyltransferase beta-barrel domains"/>
    <property type="match status" value="1"/>
</dbReference>
<evidence type="ECO:0000259" key="9">
    <source>
        <dbReference type="Pfam" id="PF01571"/>
    </source>
</evidence>
<evidence type="ECO:0000256" key="1">
    <source>
        <dbReference type="ARBA" id="ARBA00008609"/>
    </source>
</evidence>
<evidence type="ECO:0000259" key="10">
    <source>
        <dbReference type="Pfam" id="PF08669"/>
    </source>
</evidence>
<evidence type="ECO:0000256" key="2">
    <source>
        <dbReference type="ARBA" id="ARBA00012616"/>
    </source>
</evidence>
<evidence type="ECO:0000313" key="11">
    <source>
        <dbReference type="EMBL" id="KAK4537843.1"/>
    </source>
</evidence>
<evidence type="ECO:0000256" key="4">
    <source>
        <dbReference type="ARBA" id="ARBA00022679"/>
    </source>
</evidence>
<reference evidence="11 12" key="1">
    <citation type="submission" date="2022-07" db="EMBL/GenBank/DDBJ databases">
        <title>Genome-wide signatures of adaptation to extreme environments.</title>
        <authorList>
            <person name="Cho C.H."/>
            <person name="Yoon H.S."/>
        </authorList>
    </citation>
    <scope>NUCLEOTIDE SEQUENCE [LARGE SCALE GENOMIC DNA]</scope>
    <source>
        <strain evidence="11 12">DBV 063 E5</strain>
    </source>
</reference>
<dbReference type="EC" id="2.1.2.10" evidence="2 8"/>
<dbReference type="PANTHER" id="PTHR43757">
    <property type="entry name" value="AMINOMETHYLTRANSFERASE"/>
    <property type="match status" value="1"/>
</dbReference>
<accession>A0AAV9J1E1</accession>
<feature type="domain" description="GCVT N-terminal" evidence="9">
    <location>
        <begin position="73"/>
        <end position="343"/>
    </location>
</feature>
<dbReference type="NCBIfam" id="TIGR00528">
    <property type="entry name" value="gcvT"/>
    <property type="match status" value="1"/>
</dbReference>
<dbReference type="SUPFAM" id="SSF103025">
    <property type="entry name" value="Folate-binding domain"/>
    <property type="match status" value="1"/>
</dbReference>